<evidence type="ECO:0000256" key="1">
    <source>
        <dbReference type="ARBA" id="ARBA00005912"/>
    </source>
</evidence>
<dbReference type="Proteomes" id="UP000076154">
    <property type="component" value="Unassembled WGS sequence"/>
</dbReference>
<evidence type="ECO:0000256" key="2">
    <source>
        <dbReference type="ARBA" id="ARBA00022917"/>
    </source>
</evidence>
<feature type="domain" description="Ribosome recycling factor" evidence="4">
    <location>
        <begin position="95"/>
        <end position="242"/>
    </location>
</feature>
<dbReference type="Gene3D" id="3.30.1360.40">
    <property type="match status" value="1"/>
</dbReference>
<dbReference type="STRING" id="39966.A0A369J246"/>
<accession>A0A369J246</accession>
<sequence>MSLLRLTLCVRAQARLLAQRSASSTLIAFPQRGQGLIRTYASAKKQAKSTATLVPGSRQPITDKAAQEEYAKAEASMKTSVEWYRKECAMVETRASGRITPALLSPVRVKLPGSNSEVRLEEVATVGVREGSTLLITVFEEDTIKYIEQALYDSKIAGVVPQRQDNRTIKIPIPKPTVEARLALFTTAQRKAEEIRVQVRKQHQTSLKRGKYEKHSVELEEFQKLTDRYVGEIDNILASLKKATGAK</sequence>
<evidence type="ECO:0000313" key="6">
    <source>
        <dbReference type="Proteomes" id="UP000076154"/>
    </source>
</evidence>
<dbReference type="GO" id="GO:0006412">
    <property type="term" value="P:translation"/>
    <property type="evidence" value="ECO:0007669"/>
    <property type="project" value="UniProtKB-KW"/>
</dbReference>
<comment type="caution">
    <text evidence="5">The sequence shown here is derived from an EMBL/GenBank/DDBJ whole genome shotgun (WGS) entry which is preliminary data.</text>
</comment>
<dbReference type="SUPFAM" id="SSF55194">
    <property type="entry name" value="Ribosome recycling factor, RRF"/>
    <property type="match status" value="1"/>
</dbReference>
<organism evidence="5 6">
    <name type="scientific">Hypsizygus marmoreus</name>
    <name type="common">White beech mushroom</name>
    <name type="synonym">Agaricus marmoreus</name>
    <dbReference type="NCBI Taxonomy" id="39966"/>
    <lineage>
        <taxon>Eukaryota</taxon>
        <taxon>Fungi</taxon>
        <taxon>Dikarya</taxon>
        <taxon>Basidiomycota</taxon>
        <taxon>Agaricomycotina</taxon>
        <taxon>Agaricomycetes</taxon>
        <taxon>Agaricomycetidae</taxon>
        <taxon>Agaricales</taxon>
        <taxon>Tricholomatineae</taxon>
        <taxon>Lyophyllaceae</taxon>
        <taxon>Hypsizygus</taxon>
    </lineage>
</organism>
<dbReference type="Gene3D" id="1.10.132.20">
    <property type="entry name" value="Ribosome-recycling factor"/>
    <property type="match status" value="1"/>
</dbReference>
<dbReference type="EMBL" id="LUEZ02000136">
    <property type="protein sequence ID" value="RDB16048.1"/>
    <property type="molecule type" value="Genomic_DNA"/>
</dbReference>
<dbReference type="InParanoid" id="A0A369J246"/>
<dbReference type="InterPro" id="IPR002661">
    <property type="entry name" value="Ribosome_recyc_fac"/>
</dbReference>
<dbReference type="InterPro" id="IPR023584">
    <property type="entry name" value="Ribosome_recyc_fac_dom"/>
</dbReference>
<dbReference type="AlphaFoldDB" id="A0A369J246"/>
<protein>
    <submittedName>
        <fullName evidence="5">Ribosome-recycling factor</fullName>
    </submittedName>
</protein>
<dbReference type="InterPro" id="IPR036191">
    <property type="entry name" value="RRF_sf"/>
</dbReference>
<comment type="function">
    <text evidence="3">Necessary for protein synthesis in mitochondria. Functions as a ribosome recycling factor in mitochondria.</text>
</comment>
<comment type="similarity">
    <text evidence="1">Belongs to the RRF family.</text>
</comment>
<dbReference type="GO" id="GO:0005739">
    <property type="term" value="C:mitochondrion"/>
    <property type="evidence" value="ECO:0007669"/>
    <property type="project" value="TreeGrafter"/>
</dbReference>
<dbReference type="PANTHER" id="PTHR20982">
    <property type="entry name" value="RIBOSOME RECYCLING FACTOR"/>
    <property type="match status" value="1"/>
</dbReference>
<keyword evidence="2" id="KW-0648">Protein biosynthesis</keyword>
<dbReference type="GO" id="GO:0043023">
    <property type="term" value="F:ribosomal large subunit binding"/>
    <property type="evidence" value="ECO:0007669"/>
    <property type="project" value="TreeGrafter"/>
</dbReference>
<gene>
    <name evidence="5" type="primary">frr</name>
    <name evidence="5" type="ORF">Hypma_003423</name>
</gene>
<dbReference type="FunFam" id="3.30.1360.40:FF:000001">
    <property type="entry name" value="Ribosome-recycling factor"/>
    <property type="match status" value="1"/>
</dbReference>
<name>A0A369J246_HYPMA</name>
<dbReference type="PANTHER" id="PTHR20982:SF3">
    <property type="entry name" value="MITOCHONDRIAL RIBOSOME RECYCLING FACTOR PSEUDO 1"/>
    <property type="match status" value="1"/>
</dbReference>
<proteinExistence type="inferred from homology"/>
<reference evidence="5" key="1">
    <citation type="submission" date="2018-04" db="EMBL/GenBank/DDBJ databases">
        <title>Whole genome sequencing of Hypsizygus marmoreus.</title>
        <authorList>
            <person name="Choi I.-G."/>
            <person name="Min B."/>
            <person name="Kim J.-G."/>
            <person name="Kim S."/>
            <person name="Oh Y.-L."/>
            <person name="Kong W.-S."/>
            <person name="Park H."/>
            <person name="Jeong J."/>
            <person name="Song E.-S."/>
        </authorList>
    </citation>
    <scope>NUCLEOTIDE SEQUENCE [LARGE SCALE GENOMIC DNA]</scope>
    <source>
        <strain evidence="5">51987-8</strain>
    </source>
</reference>
<keyword evidence="6" id="KW-1185">Reference proteome</keyword>
<dbReference type="Pfam" id="PF01765">
    <property type="entry name" value="RRF"/>
    <property type="match status" value="1"/>
</dbReference>
<evidence type="ECO:0000259" key="4">
    <source>
        <dbReference type="Pfam" id="PF01765"/>
    </source>
</evidence>
<evidence type="ECO:0000256" key="3">
    <source>
        <dbReference type="ARBA" id="ARBA00024909"/>
    </source>
</evidence>
<dbReference type="OrthoDB" id="407355at2759"/>
<evidence type="ECO:0000313" key="5">
    <source>
        <dbReference type="EMBL" id="RDB16048.1"/>
    </source>
</evidence>